<evidence type="ECO:0000256" key="1">
    <source>
        <dbReference type="ARBA" id="ARBA00022485"/>
    </source>
</evidence>
<dbReference type="Proteomes" id="UP000663722">
    <property type="component" value="Chromosome"/>
</dbReference>
<evidence type="ECO:0000256" key="4">
    <source>
        <dbReference type="ARBA" id="ARBA00023004"/>
    </source>
</evidence>
<gene>
    <name evidence="8" type="primary">bamD2</name>
    <name evidence="8" type="ORF">dnm_070140</name>
</gene>
<evidence type="ECO:0000256" key="5">
    <source>
        <dbReference type="ARBA" id="ARBA00023014"/>
    </source>
</evidence>
<reference evidence="8" key="1">
    <citation type="journal article" date="2021" name="Microb. Physiol.">
        <title>Proteogenomic Insights into the Physiology of Marine, Sulfate-Reducing, Filamentous Desulfonema limicola and Desulfonema magnum.</title>
        <authorList>
            <person name="Schnaars V."/>
            <person name="Wohlbrand L."/>
            <person name="Scheve S."/>
            <person name="Hinrichs C."/>
            <person name="Reinhardt R."/>
            <person name="Rabus R."/>
        </authorList>
    </citation>
    <scope>NUCLEOTIDE SEQUENCE</scope>
    <source>
        <strain evidence="8">4be13</strain>
    </source>
</reference>
<evidence type="ECO:0000256" key="3">
    <source>
        <dbReference type="ARBA" id="ARBA00023002"/>
    </source>
</evidence>
<dbReference type="PANTHER" id="PTHR43255:SF1">
    <property type="entry name" value="IRON-SULFUR-BINDING OXIDOREDUCTASE FADF-RELATED"/>
    <property type="match status" value="1"/>
</dbReference>
<dbReference type="Pfam" id="PF13237">
    <property type="entry name" value="Fer4_10"/>
    <property type="match status" value="1"/>
</dbReference>
<dbReference type="GO" id="GO:0051539">
    <property type="term" value="F:4 iron, 4 sulfur cluster binding"/>
    <property type="evidence" value="ECO:0007669"/>
    <property type="project" value="UniProtKB-KW"/>
</dbReference>
<protein>
    <submittedName>
        <fullName evidence="8">Heterodisulfide reductase, subunit B</fullName>
    </submittedName>
</protein>
<evidence type="ECO:0000313" key="8">
    <source>
        <dbReference type="EMBL" id="QTA90950.1"/>
    </source>
</evidence>
<accession>A0A975BSS7</accession>
<evidence type="ECO:0000256" key="6">
    <source>
        <dbReference type="SAM" id="Phobius"/>
    </source>
</evidence>
<feature type="transmembrane region" description="Helical" evidence="6">
    <location>
        <begin position="106"/>
        <end position="131"/>
    </location>
</feature>
<proteinExistence type="predicted"/>
<dbReference type="GO" id="GO:0016491">
    <property type="term" value="F:oxidoreductase activity"/>
    <property type="evidence" value="ECO:0007669"/>
    <property type="project" value="UniProtKB-KW"/>
</dbReference>
<keyword evidence="6" id="KW-0812">Transmembrane</keyword>
<keyword evidence="4" id="KW-0408">Iron</keyword>
<dbReference type="AlphaFoldDB" id="A0A975BSS7"/>
<dbReference type="Gene3D" id="1.20.950.20">
    <property type="entry name" value="Transmembrane di-heme cytochromes, Chain C"/>
    <property type="match status" value="1"/>
</dbReference>
<dbReference type="InterPro" id="IPR036197">
    <property type="entry name" value="NarG-like_sf"/>
</dbReference>
<evidence type="ECO:0000256" key="2">
    <source>
        <dbReference type="ARBA" id="ARBA00022723"/>
    </source>
</evidence>
<dbReference type="InterPro" id="IPR017896">
    <property type="entry name" value="4Fe4S_Fe-S-bd"/>
</dbReference>
<keyword evidence="1" id="KW-0004">4Fe-4S</keyword>
<organism evidence="8 9">
    <name type="scientific">Desulfonema magnum</name>
    <dbReference type="NCBI Taxonomy" id="45655"/>
    <lineage>
        <taxon>Bacteria</taxon>
        <taxon>Pseudomonadati</taxon>
        <taxon>Thermodesulfobacteriota</taxon>
        <taxon>Desulfobacteria</taxon>
        <taxon>Desulfobacterales</taxon>
        <taxon>Desulfococcaceae</taxon>
        <taxon>Desulfonema</taxon>
    </lineage>
</organism>
<feature type="transmembrane region" description="Helical" evidence="6">
    <location>
        <begin position="6"/>
        <end position="26"/>
    </location>
</feature>
<keyword evidence="3" id="KW-0560">Oxidoreductase</keyword>
<feature type="transmembrane region" description="Helical" evidence="6">
    <location>
        <begin position="65"/>
        <end position="86"/>
    </location>
</feature>
<dbReference type="GO" id="GO:0005886">
    <property type="term" value="C:plasma membrane"/>
    <property type="evidence" value="ECO:0007669"/>
    <property type="project" value="TreeGrafter"/>
</dbReference>
<evidence type="ECO:0000259" key="7">
    <source>
        <dbReference type="PROSITE" id="PS51379"/>
    </source>
</evidence>
<keyword evidence="5" id="KW-0411">Iron-sulfur</keyword>
<sequence length="703" mass="79105">MNPLFMSVLLIVGLAVFGRTMYYKILLLMSLEPADRVNHIIERVKNIVILALGQKRLVGRKKERASGIMHALIFWGFCVLIIRSLTLYGEGFSEGFQLPFLGDDFILGYLYIAVKDIMEGVVLLMVIYAIFRRAVLKPKRLHNTWEAYLVLGLIGILMISDLLYDGARYNLIVLHNNPDHLHFFNNPEYGSEFLWTPVSVAAGALISGISPQNIIAIMITGFWIHIITQLIFLNLLPMGKHFHVITSLPNVFLKSLGYPHEKTKVLDLEDEAAWEDESLGINHIHQLNWKQGLDLYTCTECGRCKDVCPAYITDKPLNLYEFNDKLKLEMLDNADNIIQRAKLAGAISQNGTDPEQVEKIKADMAELNSKKQLVGDVISEDTLWACTTCRACEQVCPVTIEHVPRIIAMRQGQTLMAEAYPKELNVALKGLERNGNPWGIGYDKRADWAEGLDVKTMAEDSDVDYLLWVGCAGSFDDRTKKVSASLVKILQKAGISFAILGTEEKCTGDFARRVGNEMLFQMMAQENIETLNSYNVKKIIAACPHCLNTLKHEYPELGGNYEVIHHSEFIHQLVKEGKISLKQSLEGSLTYHDPCYLGRYNSVYEQPRSLLKSISERGLTELDRHGQESFCCGAGGGRMWMEETIGKRINLERAEEIVGQNVANVAVSCPFCLTMIEDGMKELGKEEEIKTQDIAELVASNMK</sequence>
<feature type="transmembrane region" description="Helical" evidence="6">
    <location>
        <begin position="214"/>
        <end position="236"/>
    </location>
</feature>
<keyword evidence="2" id="KW-0479">Metal-binding</keyword>
<dbReference type="Gene3D" id="1.10.1060.10">
    <property type="entry name" value="Alpha-helical ferredoxin"/>
    <property type="match status" value="1"/>
</dbReference>
<keyword evidence="9" id="KW-1185">Reference proteome</keyword>
<keyword evidence="6" id="KW-1133">Transmembrane helix</keyword>
<feature type="domain" description="4Fe-4S ferredoxin-type" evidence="7">
    <location>
        <begin position="289"/>
        <end position="318"/>
    </location>
</feature>
<dbReference type="PANTHER" id="PTHR43255">
    <property type="entry name" value="IRON-SULFUR-BINDING OXIDOREDUCTASE FADF-RELATED-RELATED"/>
    <property type="match status" value="1"/>
</dbReference>
<dbReference type="InterPro" id="IPR017900">
    <property type="entry name" value="4Fe4S_Fe_S_CS"/>
</dbReference>
<dbReference type="InterPro" id="IPR051460">
    <property type="entry name" value="HdrC_iron-sulfur_subunit"/>
</dbReference>
<evidence type="ECO:0000313" key="9">
    <source>
        <dbReference type="Proteomes" id="UP000663722"/>
    </source>
</evidence>
<dbReference type="RefSeq" id="WP_207678926.1">
    <property type="nucleotide sequence ID" value="NZ_CP061800.1"/>
</dbReference>
<name>A0A975BSS7_9BACT</name>
<dbReference type="EMBL" id="CP061800">
    <property type="protein sequence ID" value="QTA90950.1"/>
    <property type="molecule type" value="Genomic_DNA"/>
</dbReference>
<feature type="domain" description="4Fe-4S ferredoxin-type" evidence="7">
    <location>
        <begin position="376"/>
        <end position="405"/>
    </location>
</feature>
<dbReference type="GO" id="GO:0046872">
    <property type="term" value="F:metal ion binding"/>
    <property type="evidence" value="ECO:0007669"/>
    <property type="project" value="UniProtKB-KW"/>
</dbReference>
<dbReference type="PROSITE" id="PS00198">
    <property type="entry name" value="4FE4S_FER_1"/>
    <property type="match status" value="2"/>
</dbReference>
<dbReference type="SUPFAM" id="SSF46548">
    <property type="entry name" value="alpha-helical ferredoxin"/>
    <property type="match status" value="1"/>
</dbReference>
<keyword evidence="6" id="KW-0472">Membrane</keyword>
<feature type="transmembrane region" description="Helical" evidence="6">
    <location>
        <begin position="143"/>
        <end position="164"/>
    </location>
</feature>
<dbReference type="Pfam" id="PF02754">
    <property type="entry name" value="CCG"/>
    <property type="match status" value="2"/>
</dbReference>
<dbReference type="PROSITE" id="PS51379">
    <property type="entry name" value="4FE4S_FER_2"/>
    <property type="match status" value="2"/>
</dbReference>
<dbReference type="InterPro" id="IPR004017">
    <property type="entry name" value="Cys_rich_dom"/>
</dbReference>
<dbReference type="KEGG" id="dmm:dnm_070140"/>
<dbReference type="InterPro" id="IPR009051">
    <property type="entry name" value="Helical_ferredxn"/>
</dbReference>
<dbReference type="SUPFAM" id="SSF103501">
    <property type="entry name" value="Respiratory nitrate reductase 1 gamma chain"/>
    <property type="match status" value="1"/>
</dbReference>